<keyword evidence="7" id="KW-0735">Signal-anchor</keyword>
<dbReference type="EMBL" id="AMQN01004461">
    <property type="status" value="NOT_ANNOTATED_CDS"/>
    <property type="molecule type" value="Genomic_DNA"/>
</dbReference>
<comment type="similarity">
    <text evidence="3 12">Belongs to the glycosyltransferase 10 family.</text>
</comment>
<keyword evidence="9 12" id="KW-0333">Golgi apparatus</keyword>
<evidence type="ECO:0000256" key="6">
    <source>
        <dbReference type="ARBA" id="ARBA00022692"/>
    </source>
</evidence>
<evidence type="ECO:0000256" key="11">
    <source>
        <dbReference type="ARBA" id="ARBA00023180"/>
    </source>
</evidence>
<keyword evidence="4 12" id="KW-0328">Glycosyltransferase</keyword>
<evidence type="ECO:0000256" key="10">
    <source>
        <dbReference type="ARBA" id="ARBA00023136"/>
    </source>
</evidence>
<dbReference type="Pfam" id="PF17039">
    <property type="entry name" value="Glyco_tran_10_N"/>
    <property type="match status" value="1"/>
</dbReference>
<keyword evidence="6 12" id="KW-0812">Transmembrane</keyword>
<organism evidence="15">
    <name type="scientific">Capitella teleta</name>
    <name type="common">Polychaete worm</name>
    <dbReference type="NCBI Taxonomy" id="283909"/>
    <lineage>
        <taxon>Eukaryota</taxon>
        <taxon>Metazoa</taxon>
        <taxon>Spiralia</taxon>
        <taxon>Lophotrochozoa</taxon>
        <taxon>Annelida</taxon>
        <taxon>Polychaeta</taxon>
        <taxon>Sedentaria</taxon>
        <taxon>Scolecida</taxon>
        <taxon>Capitellidae</taxon>
        <taxon>Capitella</taxon>
    </lineage>
</organism>
<name>R7VBA9_CAPTE</name>
<keyword evidence="11" id="KW-0325">Glycoprotein</keyword>
<evidence type="ECO:0000256" key="12">
    <source>
        <dbReference type="RuleBase" id="RU003832"/>
    </source>
</evidence>
<dbReference type="PANTHER" id="PTHR48438:SF1">
    <property type="entry name" value="ALPHA-(1,3)-FUCOSYLTRANSFERASE C-RELATED"/>
    <property type="match status" value="1"/>
</dbReference>
<dbReference type="Pfam" id="PF00852">
    <property type="entry name" value="Glyco_transf_10"/>
    <property type="match status" value="1"/>
</dbReference>
<evidence type="ECO:0000256" key="9">
    <source>
        <dbReference type="ARBA" id="ARBA00023034"/>
    </source>
</evidence>
<keyword evidence="5 12" id="KW-0808">Transferase</keyword>
<evidence type="ECO:0000256" key="7">
    <source>
        <dbReference type="ARBA" id="ARBA00022968"/>
    </source>
</evidence>
<reference evidence="15 17" key="2">
    <citation type="journal article" date="2013" name="Nature">
        <title>Insights into bilaterian evolution from three spiralian genomes.</title>
        <authorList>
            <person name="Simakov O."/>
            <person name="Marletaz F."/>
            <person name="Cho S.J."/>
            <person name="Edsinger-Gonzales E."/>
            <person name="Havlak P."/>
            <person name="Hellsten U."/>
            <person name="Kuo D.H."/>
            <person name="Larsson T."/>
            <person name="Lv J."/>
            <person name="Arendt D."/>
            <person name="Savage R."/>
            <person name="Osoegawa K."/>
            <person name="de Jong P."/>
            <person name="Grimwood J."/>
            <person name="Chapman J.A."/>
            <person name="Shapiro H."/>
            <person name="Aerts A."/>
            <person name="Otillar R.P."/>
            <person name="Terry A.Y."/>
            <person name="Boore J.L."/>
            <person name="Grigoriev I.V."/>
            <person name="Lindberg D.R."/>
            <person name="Seaver E.C."/>
            <person name="Weisblat D.A."/>
            <person name="Putnam N.H."/>
            <person name="Rokhsar D.S."/>
        </authorList>
    </citation>
    <scope>NUCLEOTIDE SEQUENCE</scope>
    <source>
        <strain evidence="15 17">I ESC-2004</strain>
    </source>
</reference>
<keyword evidence="17" id="KW-1185">Reference proteome</keyword>
<keyword evidence="8" id="KW-1133">Transmembrane helix</keyword>
<dbReference type="OrthoDB" id="427096at2759"/>
<evidence type="ECO:0000256" key="8">
    <source>
        <dbReference type="ARBA" id="ARBA00022989"/>
    </source>
</evidence>
<dbReference type="UniPathway" id="UPA00378"/>
<reference evidence="17" key="1">
    <citation type="submission" date="2012-12" db="EMBL/GenBank/DDBJ databases">
        <authorList>
            <person name="Hellsten U."/>
            <person name="Grimwood J."/>
            <person name="Chapman J.A."/>
            <person name="Shapiro H."/>
            <person name="Aerts A."/>
            <person name="Otillar R.P."/>
            <person name="Terry A.Y."/>
            <person name="Boore J.L."/>
            <person name="Simakov O."/>
            <person name="Marletaz F."/>
            <person name="Cho S.-J."/>
            <person name="Edsinger-Gonzales E."/>
            <person name="Havlak P."/>
            <person name="Kuo D.-H."/>
            <person name="Larsson T."/>
            <person name="Lv J."/>
            <person name="Arendt D."/>
            <person name="Savage R."/>
            <person name="Osoegawa K."/>
            <person name="de Jong P."/>
            <person name="Lindberg D.R."/>
            <person name="Seaver E.C."/>
            <person name="Weisblat D.A."/>
            <person name="Putnam N.H."/>
            <person name="Grigoriev I.V."/>
            <person name="Rokhsar D.S."/>
        </authorList>
    </citation>
    <scope>NUCLEOTIDE SEQUENCE</scope>
    <source>
        <strain evidence="17">I ESC-2004</strain>
    </source>
</reference>
<evidence type="ECO:0000256" key="5">
    <source>
        <dbReference type="ARBA" id="ARBA00022679"/>
    </source>
</evidence>
<dbReference type="GO" id="GO:0000139">
    <property type="term" value="C:Golgi membrane"/>
    <property type="evidence" value="ECO:0007669"/>
    <property type="project" value="UniProtKB-SubCell"/>
</dbReference>
<dbReference type="OMA" id="NIHSAAC"/>
<dbReference type="EC" id="2.4.1.-" evidence="12"/>
<reference evidence="16" key="3">
    <citation type="submission" date="2015-06" db="UniProtKB">
        <authorList>
            <consortium name="EnsemblMetazoa"/>
        </authorList>
    </citation>
    <scope>IDENTIFICATION</scope>
</reference>
<feature type="domain" description="Fucosyltransferase C-terminal" evidence="13">
    <location>
        <begin position="209"/>
        <end position="386"/>
    </location>
</feature>
<evidence type="ECO:0000313" key="15">
    <source>
        <dbReference type="EMBL" id="ELU15827.1"/>
    </source>
</evidence>
<comment type="subcellular location">
    <subcellularLocation>
        <location evidence="1">Golgi apparatus membrane</location>
        <topology evidence="1">Single-pass type II membrane protein</topology>
    </subcellularLocation>
    <subcellularLocation>
        <location evidence="12">Golgi apparatus</location>
        <location evidence="12">Golgi stack membrane</location>
        <topology evidence="12">Single-pass type II membrane protein</topology>
    </subcellularLocation>
</comment>
<evidence type="ECO:0000313" key="17">
    <source>
        <dbReference type="Proteomes" id="UP000014760"/>
    </source>
</evidence>
<dbReference type="Gene3D" id="3.40.50.11660">
    <property type="entry name" value="Glycosyl transferase family 10, C-terminal domain"/>
    <property type="match status" value="1"/>
</dbReference>
<dbReference type="FunFam" id="3.40.50.11660:FF:000002">
    <property type="entry name" value="Alpha-(1,3)-fucosyltransferase"/>
    <property type="match status" value="1"/>
</dbReference>
<sequence length="418" mass="48590">MERRLITVFAYICACVAIMMLSRSVHLNPFPTLRWSSIENQDDVTDSEDIPDGRNDSRTTLVPAVSVTKETEKDHVILITNGTESIPFKVGIAHCPHLPEHVKCNFSYASREVWNQSDAIIFRPFSISQHSDLWDYHRAGQKWVFEEHESPMKTWNTVRRENFDALWDQFNITILYTKDSSIQHYMYNISCVPRDEDGNLEVPNVDYLKGKEKSVLWIVGNCKWTMGRELYVDELMKYIDVDIFGPCGDHVVCGKYGEFQTTCVDNLLSKYKYFLSFENSFCEGYYTEKAIKTERVNTIPVVMGLVNYTEVLFPGTFIDVRDYKSPRLLAEYLKTVGNNSELYNGYIKRKHHRACSMAPGETSICKLCQHLYNNEGKTEILPDMREYWGKEKRCMSPDRFFEGVADEIVPLLDKKYLF</sequence>
<dbReference type="InterPro" id="IPR055270">
    <property type="entry name" value="Glyco_tran_10_C"/>
</dbReference>
<dbReference type="GO" id="GO:0008417">
    <property type="term" value="F:fucosyltransferase activity"/>
    <property type="evidence" value="ECO:0007669"/>
    <property type="project" value="InterPro"/>
</dbReference>
<dbReference type="InterPro" id="IPR038577">
    <property type="entry name" value="GT10-like_C_sf"/>
</dbReference>
<evidence type="ECO:0000256" key="2">
    <source>
        <dbReference type="ARBA" id="ARBA00004922"/>
    </source>
</evidence>
<dbReference type="Proteomes" id="UP000014760">
    <property type="component" value="Unassembled WGS sequence"/>
</dbReference>
<dbReference type="EnsemblMetazoa" id="CapteT215776">
    <property type="protein sequence ID" value="CapteP215776"/>
    <property type="gene ID" value="CapteG215776"/>
</dbReference>
<dbReference type="HOGENOM" id="CLU_032075_3_2_1"/>
<keyword evidence="10" id="KW-0472">Membrane</keyword>
<protein>
    <recommendedName>
        <fullName evidence="12">Fucosyltransferase</fullName>
        <ecNumber evidence="12">2.4.1.-</ecNumber>
    </recommendedName>
</protein>
<evidence type="ECO:0000256" key="1">
    <source>
        <dbReference type="ARBA" id="ARBA00004323"/>
    </source>
</evidence>
<dbReference type="AlphaFoldDB" id="R7VBA9"/>
<evidence type="ECO:0000256" key="3">
    <source>
        <dbReference type="ARBA" id="ARBA00008919"/>
    </source>
</evidence>
<evidence type="ECO:0000313" key="16">
    <source>
        <dbReference type="EnsemblMetazoa" id="CapteP215776"/>
    </source>
</evidence>
<evidence type="ECO:0000259" key="13">
    <source>
        <dbReference type="Pfam" id="PF00852"/>
    </source>
</evidence>
<dbReference type="PANTHER" id="PTHR48438">
    <property type="entry name" value="ALPHA-(1,3)-FUCOSYLTRANSFERASE C-RELATED"/>
    <property type="match status" value="1"/>
</dbReference>
<evidence type="ECO:0000259" key="14">
    <source>
        <dbReference type="Pfam" id="PF17039"/>
    </source>
</evidence>
<dbReference type="GO" id="GO:0032580">
    <property type="term" value="C:Golgi cisterna membrane"/>
    <property type="evidence" value="ECO:0007669"/>
    <property type="project" value="UniProtKB-SubCell"/>
</dbReference>
<gene>
    <name evidence="15" type="ORF">CAPTEDRAFT_215776</name>
</gene>
<feature type="domain" description="Fucosyltransferase N-terminal" evidence="14">
    <location>
        <begin position="73"/>
        <end position="183"/>
    </location>
</feature>
<dbReference type="EMBL" id="KB293569">
    <property type="protein sequence ID" value="ELU15827.1"/>
    <property type="molecule type" value="Genomic_DNA"/>
</dbReference>
<evidence type="ECO:0000256" key="4">
    <source>
        <dbReference type="ARBA" id="ARBA00022676"/>
    </source>
</evidence>
<comment type="pathway">
    <text evidence="2">Protein modification; protein glycosylation.</text>
</comment>
<dbReference type="InterPro" id="IPR001503">
    <property type="entry name" value="Glyco_trans_10"/>
</dbReference>
<dbReference type="SUPFAM" id="SSF53756">
    <property type="entry name" value="UDP-Glycosyltransferase/glycogen phosphorylase"/>
    <property type="match status" value="1"/>
</dbReference>
<dbReference type="InterPro" id="IPR031481">
    <property type="entry name" value="Glyco_tran_10_N"/>
</dbReference>
<proteinExistence type="inferred from homology"/>
<accession>R7VBA9</accession>